<dbReference type="EMBL" id="DQID01000190">
    <property type="protein sequence ID" value="HCT14591.1"/>
    <property type="molecule type" value="Genomic_DNA"/>
</dbReference>
<gene>
    <name evidence="2" type="ORF">DIW82_07325</name>
</gene>
<feature type="domain" description="PucR C-terminal helix-turn-helix" evidence="1">
    <location>
        <begin position="368"/>
        <end position="425"/>
    </location>
</feature>
<protein>
    <submittedName>
        <fullName evidence="2">PucR family transcriptional regulator</fullName>
    </submittedName>
</protein>
<dbReference type="Proteomes" id="UP000261739">
    <property type="component" value="Unassembled WGS sequence"/>
</dbReference>
<dbReference type="AlphaFoldDB" id="A0A3D4T001"/>
<comment type="caution">
    <text evidence="2">The sequence shown here is derived from an EMBL/GenBank/DDBJ whole genome shotgun (WGS) entry which is preliminary data.</text>
</comment>
<name>A0A3D4T001_9CORY</name>
<reference evidence="2 3" key="1">
    <citation type="journal article" date="2018" name="Nat. Biotechnol.">
        <title>A standardized bacterial taxonomy based on genome phylogeny substantially revises the tree of life.</title>
        <authorList>
            <person name="Parks D.H."/>
            <person name="Chuvochina M."/>
            <person name="Waite D.W."/>
            <person name="Rinke C."/>
            <person name="Skarshewski A."/>
            <person name="Chaumeil P.A."/>
            <person name="Hugenholtz P."/>
        </authorList>
    </citation>
    <scope>NUCLEOTIDE SEQUENCE [LARGE SCALE GENOMIC DNA]</scope>
    <source>
        <strain evidence="2">UBA11247</strain>
    </source>
</reference>
<organism evidence="2 3">
    <name type="scientific">Corynebacterium nuruki</name>
    <dbReference type="NCBI Taxonomy" id="1032851"/>
    <lineage>
        <taxon>Bacteria</taxon>
        <taxon>Bacillati</taxon>
        <taxon>Actinomycetota</taxon>
        <taxon>Actinomycetes</taxon>
        <taxon>Mycobacteriales</taxon>
        <taxon>Corynebacteriaceae</taxon>
        <taxon>Corynebacterium</taxon>
    </lineage>
</organism>
<dbReference type="STRING" id="863239.GCA_000213935_00830"/>
<evidence type="ECO:0000313" key="2">
    <source>
        <dbReference type="EMBL" id="HCT14591.1"/>
    </source>
</evidence>
<dbReference type="InterPro" id="IPR025736">
    <property type="entry name" value="PucR_C-HTH_dom"/>
</dbReference>
<proteinExistence type="predicted"/>
<dbReference type="Gene3D" id="1.10.10.2840">
    <property type="entry name" value="PucR C-terminal helix-turn-helix domain"/>
    <property type="match status" value="1"/>
</dbReference>
<evidence type="ECO:0000313" key="3">
    <source>
        <dbReference type="Proteomes" id="UP000261739"/>
    </source>
</evidence>
<dbReference type="PANTHER" id="PTHR33744">
    <property type="entry name" value="CARBOHYDRATE DIACID REGULATOR"/>
    <property type="match status" value="1"/>
</dbReference>
<dbReference type="Pfam" id="PF13556">
    <property type="entry name" value="HTH_30"/>
    <property type="match status" value="1"/>
</dbReference>
<evidence type="ECO:0000259" key="1">
    <source>
        <dbReference type="Pfam" id="PF13556"/>
    </source>
</evidence>
<dbReference type="InterPro" id="IPR042070">
    <property type="entry name" value="PucR_C-HTH_sf"/>
</dbReference>
<sequence length="428" mass="46092">MLDARARWDVLLPRVQHLFVDEPGQAVAGHHATASSLEELAVLLADDIGGLVTIEDAGNRVLAYSPSLNAADDIRARAILGRGAPPPVMALFSAWDVVDTVTRTTDVIRVPADPALGMHSRLITGIHRADGSLLGSIWVQEGPHGFTADAAAVLRGGAVAAVSVLHRMTDGADQEDELLRRLFGEYSEEDAAVAAGMLRIVTEDSAVVIGLAAAAGVAPNEDLLLSTVKRLRIHVGALWTDARVALLGRRIYLLLPRVPSGTDITVWTEQLLERFDDQEAVRQLCLRAAIAPVITDTGTVGVPRARAEVDRVLTSSGSGDGSRVTTFERSRTAVLLSEIVARLSPYEEVADPRLNAVADYDTAHGSFLMDTLRAYLRSGCNARDAARFLNLHPNTLRYRIARVEALSGLDLHDPDDRLLTEMVLLVRG</sequence>
<accession>A0A3D4T001</accession>
<dbReference type="InterPro" id="IPR051448">
    <property type="entry name" value="CdaR-like_regulators"/>
</dbReference>
<dbReference type="PANTHER" id="PTHR33744:SF17">
    <property type="entry name" value="CONSERVED PROTEIN"/>
    <property type="match status" value="1"/>
</dbReference>